<proteinExistence type="inferred from homology"/>
<comment type="similarity">
    <text evidence="1 5">Belongs to the Fmt family.</text>
</comment>
<dbReference type="FunFam" id="3.40.50.12230:FF:000001">
    <property type="entry name" value="Methionyl-tRNA formyltransferase"/>
    <property type="match status" value="1"/>
</dbReference>
<dbReference type="InterPro" id="IPR044135">
    <property type="entry name" value="Met-tRNA-FMT_C"/>
</dbReference>
<organism evidence="8 9">
    <name type="scientific">Formimonas warabiya</name>
    <dbReference type="NCBI Taxonomy" id="1761012"/>
    <lineage>
        <taxon>Bacteria</taxon>
        <taxon>Bacillati</taxon>
        <taxon>Bacillota</taxon>
        <taxon>Clostridia</taxon>
        <taxon>Eubacteriales</taxon>
        <taxon>Peptococcaceae</taxon>
        <taxon>Candidatus Formimonas</taxon>
    </lineage>
</organism>
<protein>
    <recommendedName>
        <fullName evidence="2 5">Methionyl-tRNA formyltransferase</fullName>
        <ecNumber evidence="2 5">2.1.2.9</ecNumber>
    </recommendedName>
</protein>
<dbReference type="KEGG" id="fwa:DCMF_07830"/>
<evidence type="ECO:0000256" key="3">
    <source>
        <dbReference type="ARBA" id="ARBA00022679"/>
    </source>
</evidence>
<evidence type="ECO:0000256" key="5">
    <source>
        <dbReference type="HAMAP-Rule" id="MF_00182"/>
    </source>
</evidence>
<dbReference type="Pfam" id="PF02911">
    <property type="entry name" value="Formyl_trans_C"/>
    <property type="match status" value="1"/>
</dbReference>
<evidence type="ECO:0000313" key="8">
    <source>
        <dbReference type="EMBL" id="ATW24697.1"/>
    </source>
</evidence>
<dbReference type="InterPro" id="IPR041711">
    <property type="entry name" value="Met-tRNA-FMT_N"/>
</dbReference>
<dbReference type="InterPro" id="IPR001555">
    <property type="entry name" value="GART_AS"/>
</dbReference>
<dbReference type="InterPro" id="IPR011034">
    <property type="entry name" value="Formyl_transferase-like_C_sf"/>
</dbReference>
<dbReference type="HAMAP" id="MF_00182">
    <property type="entry name" value="Formyl_trans"/>
    <property type="match status" value="1"/>
</dbReference>
<dbReference type="InterPro" id="IPR036477">
    <property type="entry name" value="Formyl_transf_N_sf"/>
</dbReference>
<comment type="function">
    <text evidence="5">Attaches a formyl group to the free amino group of methionyl-tRNA(fMet). The formyl group appears to play a dual role in the initiator identity of N-formylmethionyl-tRNA by promoting its recognition by IF2 and preventing the misappropriation of this tRNA by the elongation apparatus.</text>
</comment>
<gene>
    <name evidence="5" type="primary">fmt</name>
    <name evidence="8" type="ORF">DCMF_07830</name>
</gene>
<dbReference type="OrthoDB" id="9802815at2"/>
<feature type="domain" description="Formyl transferase N-terminal" evidence="6">
    <location>
        <begin position="1"/>
        <end position="179"/>
    </location>
</feature>
<keyword evidence="4 5" id="KW-0648">Protein biosynthesis</keyword>
<dbReference type="InterPro" id="IPR005794">
    <property type="entry name" value="Fmt"/>
</dbReference>
<evidence type="ECO:0000259" key="6">
    <source>
        <dbReference type="Pfam" id="PF00551"/>
    </source>
</evidence>
<dbReference type="InterPro" id="IPR002376">
    <property type="entry name" value="Formyl_transf_N"/>
</dbReference>
<dbReference type="GO" id="GO:0004479">
    <property type="term" value="F:methionyl-tRNA formyltransferase activity"/>
    <property type="evidence" value="ECO:0007669"/>
    <property type="project" value="UniProtKB-UniRule"/>
</dbReference>
<dbReference type="Proteomes" id="UP000323521">
    <property type="component" value="Chromosome"/>
</dbReference>
<dbReference type="InterPro" id="IPR005793">
    <property type="entry name" value="Formyl_trans_C"/>
</dbReference>
<dbReference type="SUPFAM" id="SSF50486">
    <property type="entry name" value="FMT C-terminal domain-like"/>
    <property type="match status" value="1"/>
</dbReference>
<sequence length="314" mass="34672">MRVLFMGSPDFALPCLDQLLRVPHQVMGVVTQPDRPKGRGNQVGYTPVKERALENNIPVYQPEKVNDPAFIELIRSLAPEVIVVVAFGQILKPALLDIPPLGCINVHASLLPQYRGSAPIHWAVINGEKETGVTTMYMDAGMDTGDMILKQSIPIEPNDTTGMLHDKLAAVGAEILIKTLILLAQGQAPRVPQDHHQATYAPLLKREHEWVDWEKTSREVHNLVRGMNPWPGAYTTFDSKVVKVWETRLEEEASSGVPGTLLAVVAGKGIKVQCRKGSVWLTQVQPQGKRIMEADAFARGYRADQGRTLGSDRL</sequence>
<accession>A0A3G1KQI6</accession>
<keyword evidence="9" id="KW-1185">Reference proteome</keyword>
<dbReference type="RefSeq" id="WP_148133918.1">
    <property type="nucleotide sequence ID" value="NZ_CP017634.1"/>
</dbReference>
<dbReference type="PANTHER" id="PTHR11138:SF5">
    <property type="entry name" value="METHIONYL-TRNA FORMYLTRANSFERASE, MITOCHONDRIAL"/>
    <property type="match status" value="1"/>
</dbReference>
<dbReference type="PANTHER" id="PTHR11138">
    <property type="entry name" value="METHIONYL-TRNA FORMYLTRANSFERASE"/>
    <property type="match status" value="1"/>
</dbReference>
<evidence type="ECO:0000256" key="4">
    <source>
        <dbReference type="ARBA" id="ARBA00022917"/>
    </source>
</evidence>
<dbReference type="AlphaFoldDB" id="A0A3G1KQI6"/>
<dbReference type="NCBIfam" id="TIGR00460">
    <property type="entry name" value="fmt"/>
    <property type="match status" value="1"/>
</dbReference>
<evidence type="ECO:0000256" key="1">
    <source>
        <dbReference type="ARBA" id="ARBA00010699"/>
    </source>
</evidence>
<dbReference type="GO" id="GO:0005829">
    <property type="term" value="C:cytosol"/>
    <property type="evidence" value="ECO:0007669"/>
    <property type="project" value="TreeGrafter"/>
</dbReference>
<dbReference type="Gene3D" id="3.40.50.12230">
    <property type="match status" value="1"/>
</dbReference>
<evidence type="ECO:0000259" key="7">
    <source>
        <dbReference type="Pfam" id="PF02911"/>
    </source>
</evidence>
<feature type="binding site" evidence="5">
    <location>
        <begin position="109"/>
        <end position="112"/>
    </location>
    <ligand>
        <name>(6S)-5,6,7,8-tetrahydrofolate</name>
        <dbReference type="ChEBI" id="CHEBI:57453"/>
    </ligand>
</feature>
<reference evidence="8 9" key="1">
    <citation type="submission" date="2016-10" db="EMBL/GenBank/DDBJ databases">
        <title>Complete Genome Sequence of Peptococcaceae strain DCMF.</title>
        <authorList>
            <person name="Edwards R.J."/>
            <person name="Holland S.I."/>
            <person name="Deshpande N.P."/>
            <person name="Wong Y.K."/>
            <person name="Ertan H."/>
            <person name="Manefield M."/>
            <person name="Russell T.L."/>
            <person name="Lee M.J."/>
        </authorList>
    </citation>
    <scope>NUCLEOTIDE SEQUENCE [LARGE SCALE GENOMIC DNA]</scope>
    <source>
        <strain evidence="8 9">DCMF</strain>
    </source>
</reference>
<dbReference type="CDD" id="cd08646">
    <property type="entry name" value="FMT_core_Met-tRNA-FMT_N"/>
    <property type="match status" value="1"/>
</dbReference>
<comment type="catalytic activity">
    <reaction evidence="5">
        <text>L-methionyl-tRNA(fMet) + (6R)-10-formyltetrahydrofolate = N-formyl-L-methionyl-tRNA(fMet) + (6S)-5,6,7,8-tetrahydrofolate + H(+)</text>
        <dbReference type="Rhea" id="RHEA:24380"/>
        <dbReference type="Rhea" id="RHEA-COMP:9952"/>
        <dbReference type="Rhea" id="RHEA-COMP:9953"/>
        <dbReference type="ChEBI" id="CHEBI:15378"/>
        <dbReference type="ChEBI" id="CHEBI:57453"/>
        <dbReference type="ChEBI" id="CHEBI:78530"/>
        <dbReference type="ChEBI" id="CHEBI:78844"/>
        <dbReference type="ChEBI" id="CHEBI:195366"/>
        <dbReference type="EC" id="2.1.2.9"/>
    </reaction>
</comment>
<dbReference type="EC" id="2.1.2.9" evidence="2 5"/>
<dbReference type="CDD" id="cd08704">
    <property type="entry name" value="Met_tRNA_FMT_C"/>
    <property type="match status" value="1"/>
</dbReference>
<evidence type="ECO:0000256" key="2">
    <source>
        <dbReference type="ARBA" id="ARBA00012261"/>
    </source>
</evidence>
<name>A0A3G1KQI6_FORW1</name>
<dbReference type="SUPFAM" id="SSF53328">
    <property type="entry name" value="Formyltransferase"/>
    <property type="match status" value="1"/>
</dbReference>
<feature type="domain" description="Formyl transferase C-terminal" evidence="7">
    <location>
        <begin position="204"/>
        <end position="302"/>
    </location>
</feature>
<keyword evidence="3 5" id="KW-0808">Transferase</keyword>
<dbReference type="Pfam" id="PF00551">
    <property type="entry name" value="Formyl_trans_N"/>
    <property type="match status" value="1"/>
</dbReference>
<dbReference type="EMBL" id="CP017634">
    <property type="protein sequence ID" value="ATW24697.1"/>
    <property type="molecule type" value="Genomic_DNA"/>
</dbReference>
<dbReference type="PROSITE" id="PS00373">
    <property type="entry name" value="GART"/>
    <property type="match status" value="1"/>
</dbReference>
<evidence type="ECO:0000313" key="9">
    <source>
        <dbReference type="Proteomes" id="UP000323521"/>
    </source>
</evidence>